<dbReference type="EMBL" id="QHJW02000052">
    <property type="protein sequence ID" value="RRO04797.1"/>
    <property type="molecule type" value="Genomic_DNA"/>
</dbReference>
<sequence length="72" mass="8159">MMHCPLCQNAAHARSSRYITNKTKERYHQCQNINCGCTFKSMETIADIIMTPGDVKPVPPHPDRSNQGSLWV</sequence>
<dbReference type="Proteomes" id="UP000256817">
    <property type="component" value="Unassembled WGS sequence"/>
</dbReference>
<protein>
    <submittedName>
        <fullName evidence="3">DNA-binding transcriptional regulator</fullName>
    </submittedName>
</protein>
<keyword evidence="3" id="KW-0238">DNA-binding</keyword>
<evidence type="ECO:0000313" key="3">
    <source>
        <dbReference type="EMBL" id="RRO04797.1"/>
    </source>
</evidence>
<accession>A0A426IV80</accession>
<keyword evidence="4" id="KW-1185">Reference proteome</keyword>
<name>A0A426IV80_9GAMM</name>
<feature type="region of interest" description="Disordered" evidence="1">
    <location>
        <begin position="52"/>
        <end position="72"/>
    </location>
</feature>
<gene>
    <name evidence="3" type="ORF">DMB85_018140</name>
</gene>
<dbReference type="InterPro" id="IPR007684">
    <property type="entry name" value="Znf_Ogr/Delta"/>
</dbReference>
<evidence type="ECO:0000313" key="4">
    <source>
        <dbReference type="Proteomes" id="UP000256817"/>
    </source>
</evidence>
<evidence type="ECO:0000256" key="1">
    <source>
        <dbReference type="SAM" id="MobiDB-lite"/>
    </source>
</evidence>
<feature type="domain" description="Zinc finger Ogr/Delta-type" evidence="2">
    <location>
        <begin position="3"/>
        <end position="49"/>
    </location>
</feature>
<dbReference type="RefSeq" id="WP_010308353.1">
    <property type="nucleotide sequence ID" value="NZ_QHJW02000052.1"/>
</dbReference>
<evidence type="ECO:0000259" key="2">
    <source>
        <dbReference type="Pfam" id="PF04606"/>
    </source>
</evidence>
<dbReference type="NCBIfam" id="NF007241">
    <property type="entry name" value="PRK09678.1"/>
    <property type="match status" value="1"/>
</dbReference>
<proteinExistence type="predicted"/>
<comment type="caution">
    <text evidence="3">The sequence shown here is derived from an EMBL/GenBank/DDBJ whole genome shotgun (WGS) entry which is preliminary data.</text>
</comment>
<dbReference type="GO" id="GO:0003677">
    <property type="term" value="F:DNA binding"/>
    <property type="evidence" value="ECO:0007669"/>
    <property type="project" value="UniProtKB-KW"/>
</dbReference>
<dbReference type="GeneID" id="61346933"/>
<organism evidence="3 4">
    <name type="scientific">Pectobacterium aquaticum</name>
    <dbReference type="NCBI Taxonomy" id="2204145"/>
    <lineage>
        <taxon>Bacteria</taxon>
        <taxon>Pseudomonadati</taxon>
        <taxon>Pseudomonadota</taxon>
        <taxon>Gammaproteobacteria</taxon>
        <taxon>Enterobacterales</taxon>
        <taxon>Pectobacteriaceae</taxon>
        <taxon>Pectobacterium</taxon>
    </lineage>
</organism>
<reference evidence="3" key="1">
    <citation type="submission" date="2018-11" db="EMBL/GenBank/DDBJ databases">
        <title>Draft genome sequences of proposed Pectobacterium aquaticum sp. nov. isolated in France from fresh water.</title>
        <authorList>
            <person name="Pedron J."/>
            <person name="Barny M.A."/>
        </authorList>
    </citation>
    <scope>NUCLEOTIDE SEQUENCE [LARGE SCALE GENOMIC DNA]</scope>
    <source>
        <strain evidence="3">A35-S23-M15</strain>
    </source>
</reference>
<dbReference type="Pfam" id="PF04606">
    <property type="entry name" value="Ogr_Delta"/>
    <property type="match status" value="1"/>
</dbReference>